<dbReference type="OrthoDB" id="26525at2759"/>
<dbReference type="AlphaFoldDB" id="A0A9W7BTE7"/>
<dbReference type="CDD" id="cd00118">
    <property type="entry name" value="LysM"/>
    <property type="match status" value="1"/>
</dbReference>
<dbReference type="EMBL" id="BRXY01000420">
    <property type="protein sequence ID" value="GMH93765.1"/>
    <property type="molecule type" value="Genomic_DNA"/>
</dbReference>
<evidence type="ECO:0000256" key="1">
    <source>
        <dbReference type="ARBA" id="ARBA00022837"/>
    </source>
</evidence>
<dbReference type="Gene3D" id="1.10.238.10">
    <property type="entry name" value="EF-hand"/>
    <property type="match status" value="1"/>
</dbReference>
<dbReference type="PROSITE" id="PS51782">
    <property type="entry name" value="LYSM"/>
    <property type="match status" value="1"/>
</dbReference>
<evidence type="ECO:0000259" key="5">
    <source>
        <dbReference type="PROSITE" id="PS50222"/>
    </source>
</evidence>
<protein>
    <recommendedName>
        <fullName evidence="9">Calmodulin</fullName>
    </recommendedName>
</protein>
<evidence type="ECO:0000256" key="3">
    <source>
        <dbReference type="SAM" id="Coils"/>
    </source>
</evidence>
<dbReference type="GO" id="GO:0003676">
    <property type="term" value="F:nucleic acid binding"/>
    <property type="evidence" value="ECO:0007669"/>
    <property type="project" value="InterPro"/>
</dbReference>
<evidence type="ECO:0000313" key="7">
    <source>
        <dbReference type="EMBL" id="GMH93765.1"/>
    </source>
</evidence>
<dbReference type="PROSITE" id="PS00018">
    <property type="entry name" value="EF_HAND_1"/>
    <property type="match status" value="1"/>
</dbReference>
<evidence type="ECO:0000313" key="8">
    <source>
        <dbReference type="Proteomes" id="UP001165085"/>
    </source>
</evidence>
<accession>A0A9W7BTE7</accession>
<keyword evidence="3" id="KW-0175">Coiled coil</keyword>
<dbReference type="InterPro" id="IPR001878">
    <property type="entry name" value="Znf_CCHC"/>
</dbReference>
<dbReference type="InterPro" id="IPR036779">
    <property type="entry name" value="LysM_dom_sf"/>
</dbReference>
<gene>
    <name evidence="7" type="ORF">TrST_g413</name>
</gene>
<dbReference type="SUPFAM" id="SSF54106">
    <property type="entry name" value="LysM domain"/>
    <property type="match status" value="1"/>
</dbReference>
<keyword evidence="2" id="KW-0862">Zinc</keyword>
<dbReference type="GO" id="GO:0008270">
    <property type="term" value="F:zinc ion binding"/>
    <property type="evidence" value="ECO:0007669"/>
    <property type="project" value="UniProtKB-KW"/>
</dbReference>
<dbReference type="Pfam" id="PF13499">
    <property type="entry name" value="EF-hand_7"/>
    <property type="match status" value="1"/>
</dbReference>
<dbReference type="InterPro" id="IPR018392">
    <property type="entry name" value="LysM"/>
</dbReference>
<proteinExistence type="predicted"/>
<keyword evidence="1" id="KW-0106">Calcium</keyword>
<organism evidence="7 8">
    <name type="scientific">Triparma strigata</name>
    <dbReference type="NCBI Taxonomy" id="1606541"/>
    <lineage>
        <taxon>Eukaryota</taxon>
        <taxon>Sar</taxon>
        <taxon>Stramenopiles</taxon>
        <taxon>Ochrophyta</taxon>
        <taxon>Bolidophyceae</taxon>
        <taxon>Parmales</taxon>
        <taxon>Triparmaceae</taxon>
        <taxon>Triparma</taxon>
    </lineage>
</organism>
<dbReference type="InterPro" id="IPR002048">
    <property type="entry name" value="EF_hand_dom"/>
</dbReference>
<evidence type="ECO:0000256" key="2">
    <source>
        <dbReference type="PROSITE-ProRule" id="PRU00047"/>
    </source>
</evidence>
<name>A0A9W7BTE7_9STRA</name>
<dbReference type="Gene3D" id="3.10.350.10">
    <property type="entry name" value="LysM domain"/>
    <property type="match status" value="1"/>
</dbReference>
<keyword evidence="2" id="KW-0863">Zinc-finger</keyword>
<feature type="domain" description="EF-hand" evidence="5">
    <location>
        <begin position="777"/>
        <end position="806"/>
    </location>
</feature>
<dbReference type="Pfam" id="PF01476">
    <property type="entry name" value="LysM"/>
    <property type="match status" value="1"/>
</dbReference>
<dbReference type="SMART" id="SM00054">
    <property type="entry name" value="EFh"/>
    <property type="match status" value="2"/>
</dbReference>
<dbReference type="CDD" id="cd00051">
    <property type="entry name" value="EFh"/>
    <property type="match status" value="1"/>
</dbReference>
<reference evidence="8" key="1">
    <citation type="journal article" date="2023" name="Commun. Biol.">
        <title>Genome analysis of Parmales, the sister group of diatoms, reveals the evolutionary specialization of diatoms from phago-mixotrophs to photoautotrophs.</title>
        <authorList>
            <person name="Ban H."/>
            <person name="Sato S."/>
            <person name="Yoshikawa S."/>
            <person name="Yamada K."/>
            <person name="Nakamura Y."/>
            <person name="Ichinomiya M."/>
            <person name="Sato N."/>
            <person name="Blanc-Mathieu R."/>
            <person name="Endo H."/>
            <person name="Kuwata A."/>
            <person name="Ogata H."/>
        </authorList>
    </citation>
    <scope>NUCLEOTIDE SEQUENCE [LARGE SCALE GENOMIC DNA]</scope>
    <source>
        <strain evidence="8">NIES 3701</strain>
    </source>
</reference>
<dbReference type="GO" id="GO:0005509">
    <property type="term" value="F:calcium ion binding"/>
    <property type="evidence" value="ECO:0007669"/>
    <property type="project" value="InterPro"/>
</dbReference>
<evidence type="ECO:0000259" key="4">
    <source>
        <dbReference type="PROSITE" id="PS50158"/>
    </source>
</evidence>
<evidence type="ECO:0000259" key="6">
    <source>
        <dbReference type="PROSITE" id="PS51782"/>
    </source>
</evidence>
<dbReference type="PROSITE" id="PS50222">
    <property type="entry name" value="EF_HAND_2"/>
    <property type="match status" value="2"/>
</dbReference>
<comment type="caution">
    <text evidence="7">The sequence shown here is derived from an EMBL/GenBank/DDBJ whole genome shotgun (WGS) entry which is preliminary data.</text>
</comment>
<sequence>MVKITSPPSITLPQLSSEQIRKPVTTVDEFPNSLEASRKLPPWGKTLSTEFRRSRTNQPSLMSKTGYTATHYIPKEVDNTVSHSQILSLLTDPIPRETRMLKKWKEAYYLYEAICQPQYRSGSFENALWGLSVKEIGKQVFVQAIISEFKFDRKLRMEEHLERLYENFDNAENDRVDYRLIQCTYLNLTLYRLILDKPRHLFFLMYDIFCEPFSDTVLRSDCLNLISLAAATDEEFAASRSRLNDALTEMAPTRGLKPNFRLVEKSMLKEVFEVHPGIMLSFKDQCWARLHEDQRLHILGKKEDQSAKGFEYQDFKFKARQALQLWTRALLASSFRSWDEYKEESLRIKSQRLWMLYRSAKRRLRQWRVMTELALAKRERVKIARAMGKLIIKRARFLRWARLVITTRRMLRACHKYDNKFKTYGDGLGHLRYGWWRWKSRLLLQRWDDETKFIQRVEYATKWCKAKFKLRVWNAFKKEIKQRIIEKNKELDMVDQQKWLTDMMGDADEELKKLTKEKEAAMLAKQIALEEEEARERIRNRNLQNARKKAERGAGDRMVRDIQREERRKRVEAEKQKIFDEWADEWDGENKQRRTFNPNRTKYRKKHGDTSGLECWRCGREGHFYKTCYYLDHIHGIHVYENAKETLEDIASKYKITVRQLEKWNHIESHKDLVVGQNVRIVDIDDGNWHASQQKPPGENWTWDFVDVCRSRVGNWLNSKDKDAKEKTTKAFKNLRREFYMPPTIENTYREAQLNSECNIALATIDGIMFSKGILGRELFEKFDESGDGYVTYEEFQSGIDAFGLNIEHSWIRSIVKTIDKEGDGYIGVEELQEAMERTYEFNGVQGSPWKMYVSIAHQILVFHNVVTDQMVFEHDMTNAILKEIVKANFIAEKEVAERNHILDLKAKDLIDRKEYYAATKLQFFYWKWTALRDMAKQRWKLEQHELSIMRKKERKFALMWQTAWRKFLARKQSWFRVQLHYQKMVDMEAGGALCYFNHLTGDKTYERPKIFFLLLNRQMGEDLDEPLPWSIQYDDEGYQYWYNMLTREKIVGKRYDDGFGEIIEKPAKKPAGYPICLSCNIELAWKICKQCDFAYCFHCFRNNHNYVGADRHTWTIQEPIHCSLCKKNVAAKRAKGKEFCQKCFDRLEKSGVFRGKAVGKIEDV</sequence>
<evidence type="ECO:0008006" key="9">
    <source>
        <dbReference type="Google" id="ProtNLM"/>
    </source>
</evidence>
<dbReference type="PROSITE" id="PS50158">
    <property type="entry name" value="ZF_CCHC"/>
    <property type="match status" value="1"/>
</dbReference>
<dbReference type="Proteomes" id="UP001165085">
    <property type="component" value="Unassembled WGS sequence"/>
</dbReference>
<keyword evidence="8" id="KW-1185">Reference proteome</keyword>
<feature type="domain" description="LysM" evidence="6">
    <location>
        <begin position="636"/>
        <end position="681"/>
    </location>
</feature>
<dbReference type="InterPro" id="IPR018247">
    <property type="entry name" value="EF_Hand_1_Ca_BS"/>
</dbReference>
<feature type="coiled-coil region" evidence="3">
    <location>
        <begin position="477"/>
        <end position="549"/>
    </location>
</feature>
<feature type="domain" description="CCHC-type" evidence="4">
    <location>
        <begin position="615"/>
        <end position="628"/>
    </location>
</feature>
<keyword evidence="2" id="KW-0479">Metal-binding</keyword>
<dbReference type="SUPFAM" id="SSF47473">
    <property type="entry name" value="EF-hand"/>
    <property type="match status" value="1"/>
</dbReference>
<feature type="domain" description="EF-hand" evidence="5">
    <location>
        <begin position="807"/>
        <end position="842"/>
    </location>
</feature>
<dbReference type="InterPro" id="IPR011992">
    <property type="entry name" value="EF-hand-dom_pair"/>
</dbReference>